<organism evidence="1 2">
    <name type="scientific">Araneus ventricosus</name>
    <name type="common">Orbweaver spider</name>
    <name type="synonym">Epeira ventricosa</name>
    <dbReference type="NCBI Taxonomy" id="182803"/>
    <lineage>
        <taxon>Eukaryota</taxon>
        <taxon>Metazoa</taxon>
        <taxon>Ecdysozoa</taxon>
        <taxon>Arthropoda</taxon>
        <taxon>Chelicerata</taxon>
        <taxon>Arachnida</taxon>
        <taxon>Araneae</taxon>
        <taxon>Araneomorphae</taxon>
        <taxon>Entelegynae</taxon>
        <taxon>Araneoidea</taxon>
        <taxon>Araneidae</taxon>
        <taxon>Araneus</taxon>
    </lineage>
</organism>
<gene>
    <name evidence="1" type="ORF">AVEN_118568_1</name>
</gene>
<evidence type="ECO:0000313" key="2">
    <source>
        <dbReference type="Proteomes" id="UP000499080"/>
    </source>
</evidence>
<evidence type="ECO:0008006" key="3">
    <source>
        <dbReference type="Google" id="ProtNLM"/>
    </source>
</evidence>
<name>A0A4Y2AY93_ARAVE</name>
<proteinExistence type="predicted"/>
<keyword evidence="2" id="KW-1185">Reference proteome</keyword>
<protein>
    <recommendedName>
        <fullName evidence="3">HAT C-terminal dimerisation domain-containing protein</fullName>
    </recommendedName>
</protein>
<reference evidence="1 2" key="1">
    <citation type="journal article" date="2019" name="Sci. Rep.">
        <title>Orb-weaving spider Araneus ventricosus genome elucidates the spidroin gene catalogue.</title>
        <authorList>
            <person name="Kono N."/>
            <person name="Nakamura H."/>
            <person name="Ohtoshi R."/>
            <person name="Moran D.A.P."/>
            <person name="Shinohara A."/>
            <person name="Yoshida Y."/>
            <person name="Fujiwara M."/>
            <person name="Mori M."/>
            <person name="Tomita M."/>
            <person name="Arakawa K."/>
        </authorList>
    </citation>
    <scope>NUCLEOTIDE SEQUENCE [LARGE SCALE GENOMIC DNA]</scope>
</reference>
<accession>A0A4Y2AY93</accession>
<sequence length="172" mass="19489">MDLACTKPVCTAICHGIGSRTCDPMVAKPRLSHKTILPVYTGLSLYFTTQCRITICPVFSLNTLNYLQVIDIDIDNTEMLFNQFVCLKAYLEKNNTNPNCEATMKLSMEENWRKFFADTKFIDQKSVSLIKLCEYAFAIPAHNANVERIFSLMVASSPNLNGRAKETGCQWR</sequence>
<dbReference type="Proteomes" id="UP000499080">
    <property type="component" value="Unassembled WGS sequence"/>
</dbReference>
<dbReference type="OrthoDB" id="8065135at2759"/>
<comment type="caution">
    <text evidence="1">The sequence shown here is derived from an EMBL/GenBank/DDBJ whole genome shotgun (WGS) entry which is preliminary data.</text>
</comment>
<evidence type="ECO:0000313" key="1">
    <source>
        <dbReference type="EMBL" id="GBL84159.1"/>
    </source>
</evidence>
<dbReference type="AlphaFoldDB" id="A0A4Y2AY93"/>
<dbReference type="EMBL" id="BGPR01000036">
    <property type="protein sequence ID" value="GBL84159.1"/>
    <property type="molecule type" value="Genomic_DNA"/>
</dbReference>